<dbReference type="SUPFAM" id="SSF55874">
    <property type="entry name" value="ATPase domain of HSP90 chaperone/DNA topoisomerase II/histidine kinase"/>
    <property type="match status" value="1"/>
</dbReference>
<dbReference type="SMART" id="SM00086">
    <property type="entry name" value="PAC"/>
    <property type="match status" value="2"/>
</dbReference>
<dbReference type="EC" id="2.7.13.3" evidence="3"/>
<keyword evidence="13" id="KW-0902">Two-component regulatory system</keyword>
<dbReference type="InterPro" id="IPR001610">
    <property type="entry name" value="PAC"/>
</dbReference>
<dbReference type="Pfam" id="PF00497">
    <property type="entry name" value="SBP_bac_3"/>
    <property type="match status" value="1"/>
</dbReference>
<dbReference type="Gene3D" id="3.30.565.10">
    <property type="entry name" value="Histidine kinase-like ATPase, C-terminal domain"/>
    <property type="match status" value="1"/>
</dbReference>
<keyword evidence="15" id="KW-0472">Membrane</keyword>
<dbReference type="EMBL" id="CATWFT010000021">
    <property type="protein sequence ID" value="CAJ0731039.1"/>
    <property type="molecule type" value="Genomic_DNA"/>
</dbReference>
<evidence type="ECO:0000259" key="21">
    <source>
        <dbReference type="PROSITE" id="PS50113"/>
    </source>
</evidence>
<evidence type="ECO:0000313" key="22">
    <source>
        <dbReference type="EMBL" id="CAJ0731039.1"/>
    </source>
</evidence>
<dbReference type="InterPro" id="IPR036641">
    <property type="entry name" value="HPT_dom_sf"/>
</dbReference>
<dbReference type="PROSITE" id="PS50109">
    <property type="entry name" value="HIS_KIN"/>
    <property type="match status" value="1"/>
</dbReference>
<evidence type="ECO:0000256" key="1">
    <source>
        <dbReference type="ARBA" id="ARBA00000085"/>
    </source>
</evidence>
<evidence type="ECO:0000313" key="25">
    <source>
        <dbReference type="Proteomes" id="UP001199322"/>
    </source>
</evidence>
<evidence type="ECO:0000256" key="9">
    <source>
        <dbReference type="ARBA" id="ARBA00022741"/>
    </source>
</evidence>
<feature type="domain" description="Histidine kinase" evidence="19">
    <location>
        <begin position="839"/>
        <end position="1060"/>
    </location>
</feature>
<dbReference type="SUPFAM" id="SSF55785">
    <property type="entry name" value="PYP-like sensor domain (PAS domain)"/>
    <property type="match status" value="2"/>
</dbReference>
<protein>
    <recommendedName>
        <fullName evidence="17">Virulence sensor protein BvgS</fullName>
        <ecNumber evidence="3">2.7.13.3</ecNumber>
    </recommendedName>
</protein>
<evidence type="ECO:0000256" key="16">
    <source>
        <dbReference type="ARBA" id="ARBA00058004"/>
    </source>
</evidence>
<dbReference type="SUPFAM" id="SSF53850">
    <property type="entry name" value="Periplasmic binding protein-like II"/>
    <property type="match status" value="2"/>
</dbReference>
<evidence type="ECO:0000259" key="20">
    <source>
        <dbReference type="PROSITE" id="PS50110"/>
    </source>
</evidence>
<dbReference type="Pfam" id="PF02518">
    <property type="entry name" value="HATPase_c"/>
    <property type="match status" value="1"/>
</dbReference>
<dbReference type="SMART" id="SM00448">
    <property type="entry name" value="REC"/>
    <property type="match status" value="1"/>
</dbReference>
<dbReference type="Proteomes" id="UP001199322">
    <property type="component" value="Unassembled WGS sequence"/>
</dbReference>
<dbReference type="InterPro" id="IPR001638">
    <property type="entry name" value="Solute-binding_3/MltF_N"/>
</dbReference>
<evidence type="ECO:0000256" key="6">
    <source>
        <dbReference type="ARBA" id="ARBA00022679"/>
    </source>
</evidence>
<dbReference type="InterPro" id="IPR003594">
    <property type="entry name" value="HATPase_dom"/>
</dbReference>
<dbReference type="InterPro" id="IPR000014">
    <property type="entry name" value="PAS"/>
</dbReference>
<dbReference type="CDD" id="cd00130">
    <property type="entry name" value="PAS"/>
    <property type="match status" value="2"/>
</dbReference>
<dbReference type="Gene3D" id="3.40.50.2300">
    <property type="match status" value="1"/>
</dbReference>
<keyword evidence="14" id="KW-0843">Virulence</keyword>
<dbReference type="FunFam" id="1.10.287.130:FF:000004">
    <property type="entry name" value="Ethylene receptor 1"/>
    <property type="match status" value="1"/>
</dbReference>
<evidence type="ECO:0000256" key="14">
    <source>
        <dbReference type="ARBA" id="ARBA00023026"/>
    </source>
</evidence>
<keyword evidence="11" id="KW-0067">ATP-binding</keyword>
<dbReference type="Gene3D" id="3.30.450.20">
    <property type="entry name" value="PAS domain"/>
    <property type="match status" value="2"/>
</dbReference>
<dbReference type="SMART" id="SM00091">
    <property type="entry name" value="PAS"/>
    <property type="match status" value="2"/>
</dbReference>
<dbReference type="CDD" id="cd00082">
    <property type="entry name" value="HisKA"/>
    <property type="match status" value="1"/>
</dbReference>
<dbReference type="FunFam" id="3.30.565.10:FF:000010">
    <property type="entry name" value="Sensor histidine kinase RcsC"/>
    <property type="match status" value="1"/>
</dbReference>
<dbReference type="Pfam" id="PF00512">
    <property type="entry name" value="HisKA"/>
    <property type="match status" value="1"/>
</dbReference>
<comment type="function">
    <text evidence="16">Member of the two-component regulatory system BvgS/BvgA. Phosphorylates BvgA via a four-step phosphorelay in response to environmental signals.</text>
</comment>
<dbReference type="GO" id="GO:0000155">
    <property type="term" value="F:phosphorelay sensor kinase activity"/>
    <property type="evidence" value="ECO:0007669"/>
    <property type="project" value="InterPro"/>
</dbReference>
<keyword evidence="9" id="KW-0547">Nucleotide-binding</keyword>
<dbReference type="SMART" id="SM00062">
    <property type="entry name" value="PBPb"/>
    <property type="match status" value="2"/>
</dbReference>
<name>A0A2P4RFE2_RALPI</name>
<dbReference type="Proteomes" id="UP001189303">
    <property type="component" value="Unassembled WGS sequence"/>
</dbReference>
<evidence type="ECO:0000256" key="7">
    <source>
        <dbReference type="ARBA" id="ARBA00022692"/>
    </source>
</evidence>
<dbReference type="InterPro" id="IPR013656">
    <property type="entry name" value="PAS_4"/>
</dbReference>
<keyword evidence="10 22" id="KW-0418">Kinase</keyword>
<dbReference type="Gene3D" id="3.40.190.10">
    <property type="entry name" value="Periplasmic binding protein-like II"/>
    <property type="match status" value="4"/>
</dbReference>
<comment type="caution">
    <text evidence="23">The sequence shown here is derived from an EMBL/GenBank/DDBJ whole genome shotgun (WGS) entry which is preliminary data.</text>
</comment>
<evidence type="ECO:0000313" key="24">
    <source>
        <dbReference type="Proteomes" id="UP001189303"/>
    </source>
</evidence>
<evidence type="ECO:0000256" key="17">
    <source>
        <dbReference type="ARBA" id="ARBA00070152"/>
    </source>
</evidence>
<dbReference type="PROSITE" id="PS50113">
    <property type="entry name" value="PAC"/>
    <property type="match status" value="2"/>
</dbReference>
<dbReference type="Pfam" id="PF08448">
    <property type="entry name" value="PAS_4"/>
    <property type="match status" value="1"/>
</dbReference>
<evidence type="ECO:0000256" key="13">
    <source>
        <dbReference type="ARBA" id="ARBA00023012"/>
    </source>
</evidence>
<evidence type="ECO:0000256" key="15">
    <source>
        <dbReference type="ARBA" id="ARBA00023136"/>
    </source>
</evidence>
<evidence type="ECO:0000313" key="23">
    <source>
        <dbReference type="EMBL" id="MBX3893134.1"/>
    </source>
</evidence>
<evidence type="ECO:0000256" key="10">
    <source>
        <dbReference type="ARBA" id="ARBA00022777"/>
    </source>
</evidence>
<dbReference type="InterPro" id="IPR011006">
    <property type="entry name" value="CheY-like_superfamily"/>
</dbReference>
<dbReference type="InterPro" id="IPR013655">
    <property type="entry name" value="PAS_fold_3"/>
</dbReference>
<dbReference type="Pfam" id="PF00072">
    <property type="entry name" value="Response_reg"/>
    <property type="match status" value="1"/>
</dbReference>
<keyword evidence="24" id="KW-1185">Reference proteome</keyword>
<reference evidence="23" key="1">
    <citation type="submission" date="2018-06" db="EMBL/GenBank/DDBJ databases">
        <authorList>
            <person name="O'Rourke A."/>
        </authorList>
    </citation>
    <scope>NUCLEOTIDE SEQUENCE</scope>
    <source>
        <strain evidence="23">132550021-3</strain>
    </source>
</reference>
<feature type="modified residue" description="4-aspartylphosphate" evidence="18">
    <location>
        <position position="1230"/>
    </location>
</feature>
<dbReference type="GO" id="GO:0005524">
    <property type="term" value="F:ATP binding"/>
    <property type="evidence" value="ECO:0007669"/>
    <property type="project" value="UniProtKB-KW"/>
</dbReference>
<evidence type="ECO:0000259" key="19">
    <source>
        <dbReference type="PROSITE" id="PS50109"/>
    </source>
</evidence>
<dbReference type="CDD" id="cd17546">
    <property type="entry name" value="REC_hyHK_CKI1_RcsC-like"/>
    <property type="match status" value="1"/>
</dbReference>
<keyword evidence="4" id="KW-1003">Cell membrane</keyword>
<evidence type="ECO:0000256" key="3">
    <source>
        <dbReference type="ARBA" id="ARBA00012438"/>
    </source>
</evidence>
<dbReference type="CDD" id="cd16922">
    <property type="entry name" value="HATPase_EvgS-ArcB-TorS-like"/>
    <property type="match status" value="1"/>
</dbReference>
<dbReference type="InterPro" id="IPR000700">
    <property type="entry name" value="PAS-assoc_C"/>
</dbReference>
<keyword evidence="8" id="KW-0732">Signal</keyword>
<dbReference type="SMART" id="SM00388">
    <property type="entry name" value="HisKA"/>
    <property type="match status" value="1"/>
</dbReference>
<dbReference type="RefSeq" id="WP_015855798.1">
    <property type="nucleotide sequence ID" value="NZ_CATWFT010000021.1"/>
</dbReference>
<accession>A0A2P4RFE2</accession>
<dbReference type="CDD" id="cd01007">
    <property type="entry name" value="PBP2_BvgS_HisK_like"/>
    <property type="match status" value="2"/>
</dbReference>
<dbReference type="Gene3D" id="1.20.120.160">
    <property type="entry name" value="HPT domain"/>
    <property type="match status" value="1"/>
</dbReference>
<dbReference type="PANTHER" id="PTHR45339">
    <property type="entry name" value="HYBRID SIGNAL TRANSDUCTION HISTIDINE KINASE J"/>
    <property type="match status" value="1"/>
</dbReference>
<dbReference type="PRINTS" id="PR00344">
    <property type="entry name" value="BCTRLSENSOR"/>
</dbReference>
<evidence type="ECO:0000256" key="11">
    <source>
        <dbReference type="ARBA" id="ARBA00022840"/>
    </source>
</evidence>
<keyword evidence="7" id="KW-0812">Transmembrane</keyword>
<evidence type="ECO:0000256" key="5">
    <source>
        <dbReference type="ARBA" id="ARBA00022553"/>
    </source>
</evidence>
<organism evidence="23 25">
    <name type="scientific">Ralstonia pickettii</name>
    <name type="common">Burkholderia pickettii</name>
    <dbReference type="NCBI Taxonomy" id="329"/>
    <lineage>
        <taxon>Bacteria</taxon>
        <taxon>Pseudomonadati</taxon>
        <taxon>Pseudomonadota</taxon>
        <taxon>Betaproteobacteria</taxon>
        <taxon>Burkholderiales</taxon>
        <taxon>Burkholderiaceae</taxon>
        <taxon>Ralstonia</taxon>
    </lineage>
</organism>
<dbReference type="PROSITE" id="PS50110">
    <property type="entry name" value="RESPONSE_REGULATORY"/>
    <property type="match status" value="1"/>
</dbReference>
<dbReference type="InterPro" id="IPR001789">
    <property type="entry name" value="Sig_transdc_resp-reg_receiver"/>
</dbReference>
<evidence type="ECO:0000256" key="4">
    <source>
        <dbReference type="ARBA" id="ARBA00022475"/>
    </source>
</evidence>
<sequence length="1436" mass="154973">MRRALFAVSAVVCAAILVWWGGDGARQADTGDAGQGPVYRLARFPPMLIVGVIGNAMMPLEGIEADRLSGFSGDLLMQLIPHDQVRVVPRVFARRDELLKAACRGDVDIIMSVAPRSQYDHCLEYSAPYLERPTAVVARTENVEIAQNPFGAGVRVAVEQGSSLEEELAHEYPNIVLVSTPTAADALDAVLDKTVDVYVGVTYPTRELIARPRYRELSIVQLANQQVDALHFAAPRDRATLIRHLDRHLAQLPDTTMSQLRARWIAQGGTSTVALQLSDDERAMLASLPPLRYAADPDYMPYTFDDTGGGLLGIFPEYQNFLSRTLGLQFERVAVRDWADALDKAANGEVDILLGMSDQDARPAGFALTQPIDATPLVIVGRNDALTVAALSELSGKTVALPASDTLTAILRHNVPKIRLVSAGSVDNALSMVASGKADFTIVNLPVADALIRHHFPGELKVTGSANTIESIGVGVSARYAALVPLINRALFAMPEGEQVSIRNKWLSVSYQLGPSASAVLGKFGPVAALVLAALVALFIKQMQLRRENHQRRRAEETLAQQLSFQRALMEAVPFPLVAKDAAQRYVAVNAAFCNMFGQPRASLLGRTPQELGLYSVSNTSPLSDINQRAAQISESTREELIIDTPDGQSRNVLYWIEPFHLPDGQPAGTVASLVDISEIRDAQARAERLEQRLREVTESLPALVYQFELPPGEVQGRITYVAGKAHDTLGVEPQDLLRYLSTPELLIFQDDRQRVLESVLASARELTPLDLQFRHVSPDGSVRWLHARSIPHREADGRTVWNGYLSDVTTEREQADALEAAKNAAESALHAKDRFLAMMSHEIRTPMNGVLGLVELLQQTKLEGEQKQMVSLVQDSGRALLHILDDILDYAKIEAGRLDISPTATDLRAVFDGTVGLLASRAHEKSLTVHVDVAADVPASVSVDSIRLRQILFNLLSNAIKFTDTGSVRLSAQCTYAADDTAHLAICVSDTGIGISAEVQATLFAPFVQAERSTTRRYGGTGLGLAISRQLAGLMGGKLVMESAQGQGTAVTLELTVPMLKARYALPQLEGRSVAITVDDAAVRHSLTQLAVAAGLRPVVAADADILLTTTAPAREHAIRITSEASYAEPGNVLSINPLNWHAFVQACERALPQYQHVQAASMAVHTLPAAAPTELPGAHILVAEDHPINRELIAKQLRLLGYRVTLAEDGVVALERLHEHRFDALLTDCHMPRMDGFDLARHIRQEEGDGPRLPIIAITATTLAEEHARCRAVGMDASLLKPTTLATLQEALSALCTGDVPAGAGGAAEEPPTLSLDDLHAALGTDPAAIGLAQVFLSSLADDAQRLQPLLDAMDRAALRRWAHRTGGALALLHNPGVDAVAEAFRHAVHNGSANAIRAAGARTMRLLTHINGLLSAFGSPAADVVHRTQVTDS</sequence>
<comment type="subcellular location">
    <subcellularLocation>
        <location evidence="2">Cell membrane</location>
        <topology evidence="2">Multi-pass membrane protein</topology>
    </subcellularLocation>
</comment>
<feature type="domain" description="PAC" evidence="21">
    <location>
        <begin position="770"/>
        <end position="821"/>
    </location>
</feature>
<dbReference type="NCBIfam" id="TIGR00229">
    <property type="entry name" value="sensory_box"/>
    <property type="match status" value="2"/>
</dbReference>
<dbReference type="InterPro" id="IPR036890">
    <property type="entry name" value="HATPase_C_sf"/>
</dbReference>
<evidence type="ECO:0000256" key="8">
    <source>
        <dbReference type="ARBA" id="ARBA00022729"/>
    </source>
</evidence>
<dbReference type="SMART" id="SM00387">
    <property type="entry name" value="HATPase_c"/>
    <property type="match status" value="1"/>
</dbReference>
<dbReference type="InterPro" id="IPR004358">
    <property type="entry name" value="Sig_transdc_His_kin-like_C"/>
</dbReference>
<dbReference type="InterPro" id="IPR005467">
    <property type="entry name" value="His_kinase_dom"/>
</dbReference>
<dbReference type="SUPFAM" id="SSF52172">
    <property type="entry name" value="CheY-like"/>
    <property type="match status" value="1"/>
</dbReference>
<dbReference type="SUPFAM" id="SSF47226">
    <property type="entry name" value="Histidine-containing phosphotransfer domain, HPT domain"/>
    <property type="match status" value="1"/>
</dbReference>
<dbReference type="EMBL" id="QGBI01000034">
    <property type="protein sequence ID" value="MBX3893134.1"/>
    <property type="molecule type" value="Genomic_DNA"/>
</dbReference>
<keyword evidence="6 22" id="KW-0808">Transferase</keyword>
<evidence type="ECO:0000256" key="12">
    <source>
        <dbReference type="ARBA" id="ARBA00022989"/>
    </source>
</evidence>
<keyword evidence="12" id="KW-1133">Transmembrane helix</keyword>
<dbReference type="InterPro" id="IPR003661">
    <property type="entry name" value="HisK_dim/P_dom"/>
</dbReference>
<dbReference type="InterPro" id="IPR035965">
    <property type="entry name" value="PAS-like_dom_sf"/>
</dbReference>
<reference evidence="22 24" key="2">
    <citation type="submission" date="2023-07" db="EMBL/GenBank/DDBJ databases">
        <authorList>
            <person name="Peeters C."/>
        </authorList>
    </citation>
    <scope>NUCLEOTIDE SEQUENCE [LARGE SCALE GENOMIC DNA]</scope>
    <source>
        <strain evidence="22 24">R-38712</strain>
    </source>
</reference>
<feature type="domain" description="PAC" evidence="21">
    <location>
        <begin position="636"/>
        <end position="689"/>
    </location>
</feature>
<proteinExistence type="predicted"/>
<dbReference type="Pfam" id="PF08447">
    <property type="entry name" value="PAS_3"/>
    <property type="match status" value="1"/>
</dbReference>
<dbReference type="InterPro" id="IPR036097">
    <property type="entry name" value="HisK_dim/P_sf"/>
</dbReference>
<evidence type="ECO:0000256" key="18">
    <source>
        <dbReference type="PROSITE-ProRule" id="PRU00169"/>
    </source>
</evidence>
<comment type="catalytic activity">
    <reaction evidence="1">
        <text>ATP + protein L-histidine = ADP + protein N-phospho-L-histidine.</text>
        <dbReference type="EC" id="2.7.13.3"/>
    </reaction>
</comment>
<dbReference type="SUPFAM" id="SSF47384">
    <property type="entry name" value="Homodimeric domain of signal transducing histidine kinase"/>
    <property type="match status" value="1"/>
</dbReference>
<keyword evidence="5 18" id="KW-0597">Phosphoprotein</keyword>
<dbReference type="Gene3D" id="1.10.287.130">
    <property type="match status" value="1"/>
</dbReference>
<gene>
    <name evidence="22" type="primary">rcsC_13</name>
    <name evidence="23" type="ORF">DEE74_25005</name>
    <name evidence="22" type="ORF">R38712_04585</name>
</gene>
<feature type="domain" description="Response regulatory" evidence="20">
    <location>
        <begin position="1181"/>
        <end position="1298"/>
    </location>
</feature>
<dbReference type="PANTHER" id="PTHR45339:SF1">
    <property type="entry name" value="HYBRID SIGNAL TRANSDUCTION HISTIDINE KINASE J"/>
    <property type="match status" value="1"/>
</dbReference>
<dbReference type="GO" id="GO:0005886">
    <property type="term" value="C:plasma membrane"/>
    <property type="evidence" value="ECO:0007669"/>
    <property type="project" value="UniProtKB-SubCell"/>
</dbReference>
<evidence type="ECO:0000256" key="2">
    <source>
        <dbReference type="ARBA" id="ARBA00004651"/>
    </source>
</evidence>